<dbReference type="Proteomes" id="UP000299794">
    <property type="component" value="Unassembled WGS sequence"/>
</dbReference>
<evidence type="ECO:0000313" key="1">
    <source>
        <dbReference type="EMBL" id="GDZ93953.1"/>
    </source>
</evidence>
<comment type="caution">
    <text evidence="1">The sequence shown here is derived from an EMBL/GenBank/DDBJ whole genome shotgun (WGS) entry which is preliminary data.</text>
</comment>
<dbReference type="RefSeq" id="WP_052345084.1">
    <property type="nucleotide sequence ID" value="NZ_BJCD01000039.1"/>
</dbReference>
<evidence type="ECO:0000313" key="2">
    <source>
        <dbReference type="Proteomes" id="UP000299794"/>
    </source>
</evidence>
<accession>A0A4P5ZEX0</accession>
<name>A0A4P5ZEX0_PLAAG</name>
<protein>
    <submittedName>
        <fullName evidence="1">Uncharacterized protein</fullName>
    </submittedName>
</protein>
<proteinExistence type="predicted"/>
<dbReference type="EMBL" id="BJCD01000039">
    <property type="protein sequence ID" value="GDZ93953.1"/>
    <property type="molecule type" value="Genomic_DNA"/>
</dbReference>
<dbReference type="AlphaFoldDB" id="A0A4P5ZEX0"/>
<gene>
    <name evidence="1" type="ORF">PA905_19030</name>
</gene>
<reference evidence="2" key="1">
    <citation type="submission" date="2019-02" db="EMBL/GenBank/DDBJ databases">
        <title>Draft genome sequence of Planktothrix agardhii NIES-905.</title>
        <authorList>
            <person name="Yamaguchi H."/>
            <person name="Suzuki S."/>
            <person name="Kawachi M."/>
        </authorList>
    </citation>
    <scope>NUCLEOTIDE SEQUENCE [LARGE SCALE GENOMIC DNA]</scope>
    <source>
        <strain evidence="2">CCAP 1459/11A</strain>
    </source>
</reference>
<sequence>MKMTRSSSLATLQISFPVLPSYQAKGLNVGKNILHSLKSITAIFVNALTSPTEPKIWQKKDADGNMIWQIYDPVTGYKARFYTEQEVRIWLEKRYNL</sequence>
<organism evidence="1 2">
    <name type="scientific">Planktothrix agardhii CCAP 1459/11A</name>
    <dbReference type="NCBI Taxonomy" id="282420"/>
    <lineage>
        <taxon>Bacteria</taxon>
        <taxon>Bacillati</taxon>
        <taxon>Cyanobacteriota</taxon>
        <taxon>Cyanophyceae</taxon>
        <taxon>Oscillatoriophycideae</taxon>
        <taxon>Oscillatoriales</taxon>
        <taxon>Microcoleaceae</taxon>
        <taxon>Planktothrix</taxon>
    </lineage>
</organism>